<dbReference type="Pfam" id="PF08855">
    <property type="entry name" value="DUF1825"/>
    <property type="match status" value="1"/>
</dbReference>
<sequence length="111" mass="12704">MSNFFDSQQVQSNLQDIFNTYQRVAYETSRLAGMDKDEKLKHIDKCKVLIDKQRTFYGRLCLAASEDTDAADMKTRINALSQAFGYSDLMECMDAMVRTLEQAAQAEIDRS</sequence>
<dbReference type="OrthoDB" id="19711at10239"/>
<name>E3SI14_9CAUD</name>
<dbReference type="KEGG" id="vg:10327621"/>
<keyword evidence="2" id="KW-1185">Reference proteome</keyword>
<reference evidence="1 2" key="1">
    <citation type="journal article" date="2010" name="Environ. Microbiol.">
        <title>Genomic analysis of oceanic cyanobacterial myoviruses compared with T4-like myoviruses from diverse hosts and environments.</title>
        <authorList>
            <person name="Sullivan M.B."/>
            <person name="Huang K.H."/>
            <person name="Ignacio-Espinoza J.C."/>
            <person name="Berlin A.M."/>
            <person name="Kelly L."/>
            <person name="Weigele P.R."/>
            <person name="DeFrancesco A.S."/>
            <person name="Kern S.E."/>
            <person name="Thompson L.R."/>
            <person name="Young S."/>
            <person name="Yandava C."/>
            <person name="Fu R."/>
            <person name="Krastins B."/>
            <person name="Chase M."/>
            <person name="Sarracino D."/>
            <person name="Osburne M.S."/>
            <person name="Henn M.R."/>
            <person name="Chisholm S.W."/>
        </authorList>
    </citation>
    <scope>NUCLEOTIDE SEQUENCE [LARGE SCALE GENOMIC DNA]</scope>
    <source>
        <strain evidence="1">6501-1</strain>
    </source>
</reference>
<proteinExistence type="predicted"/>
<accession>E3SI14</accession>
<gene>
    <name evidence="1" type="ORF">SSM1_002</name>
</gene>
<protein>
    <submittedName>
        <fullName evidence="1">DUF1825 domain-containing protein</fullName>
    </submittedName>
</protein>
<dbReference type="InterPro" id="IPR014954">
    <property type="entry name" value="DUF1825"/>
</dbReference>
<evidence type="ECO:0000313" key="2">
    <source>
        <dbReference type="Proteomes" id="UP000006523"/>
    </source>
</evidence>
<dbReference type="GeneID" id="10327621"/>
<evidence type="ECO:0000313" key="1">
    <source>
        <dbReference type="EMBL" id="ADO97343.1"/>
    </source>
</evidence>
<dbReference type="EMBL" id="GU071094">
    <property type="protein sequence ID" value="ADO97343.1"/>
    <property type="molecule type" value="Genomic_DNA"/>
</dbReference>
<organism evidence="1 2">
    <name type="scientific">Synechococcus phage S-SM1</name>
    <dbReference type="NCBI Taxonomy" id="444859"/>
    <lineage>
        <taxon>Viruses</taxon>
        <taxon>Duplodnaviria</taxon>
        <taxon>Heunggongvirae</taxon>
        <taxon>Uroviricota</taxon>
        <taxon>Caudoviricetes</taxon>
        <taxon>Pantevenvirales</taxon>
        <taxon>Kyanoviridae</taxon>
        <taxon>Thetisvirus</taxon>
        <taxon>Thetisvirus ssm1</taxon>
    </lineage>
</organism>
<dbReference type="RefSeq" id="YP_004322898.1">
    <property type="nucleotide sequence ID" value="NC_015282.1"/>
</dbReference>
<dbReference type="Proteomes" id="UP000006523">
    <property type="component" value="Segment"/>
</dbReference>